<sequence length="276" mass="31206">MNLVAVLLLCFGLITSACAGTIDHDKVQPFAQPVPVTIAEKAAVMFKPQLHISQGCVSFPAVNAAGEISGGLKGTKNTEGCTEAPLGSQVYGRAKWYQDKWAMVFAWYFPKSFWSFEAVDRHYWASMVLWLDNPALSAPKIIGASLQQQLLKKRGFLGFMFTEPREPYYKLSSIPRMAYVGAQKIFHNRISLRKWNYTFIPGSNESIRVTPTYWNSFEYLALHFSETDGQFQDLIMWEQLTDEARSALNSADFGESKVPFNDENIEETLELAWAFP</sequence>
<proteinExistence type="inferred from homology"/>
<dbReference type="Pfam" id="PF05630">
    <property type="entry name" value="NPP1"/>
    <property type="match status" value="2"/>
</dbReference>
<dbReference type="GO" id="GO:0005576">
    <property type="term" value="C:extracellular region"/>
    <property type="evidence" value="ECO:0007669"/>
    <property type="project" value="UniProtKB-SubCell"/>
</dbReference>
<name>A0A080Z113_PHYNI</name>
<dbReference type="EMBL" id="ANJA01003955">
    <property type="protein sequence ID" value="ETO60324.1"/>
    <property type="molecule type" value="Genomic_DNA"/>
</dbReference>
<accession>A0A080Z113</accession>
<protein>
    <recommendedName>
        <fullName evidence="8">Necrosis inducing protein NPP1 type</fullName>
    </recommendedName>
</protein>
<evidence type="ECO:0000256" key="1">
    <source>
        <dbReference type="ARBA" id="ARBA00004613"/>
    </source>
</evidence>
<dbReference type="PANTHER" id="PTHR33657:SF8">
    <property type="entry name" value="DOMAIN PROTEIN, PUTATIVE (AFU_ORTHOLOGUE AFUA_5G00600)-RELATED"/>
    <property type="match status" value="1"/>
</dbReference>
<keyword evidence="5" id="KW-0732">Signal</keyword>
<dbReference type="OrthoDB" id="147163at2759"/>
<comment type="caution">
    <text evidence="6">The sequence shown here is derived from an EMBL/GenBank/DDBJ whole genome shotgun (WGS) entry which is preliminary data.</text>
</comment>
<reference evidence="6 7" key="1">
    <citation type="submission" date="2013-11" db="EMBL/GenBank/DDBJ databases">
        <title>The Genome Sequence of Phytophthora parasitica P1976.</title>
        <authorList>
            <consortium name="The Broad Institute Genomics Platform"/>
            <person name="Russ C."/>
            <person name="Tyler B."/>
            <person name="Panabieres F."/>
            <person name="Shan W."/>
            <person name="Tripathy S."/>
            <person name="Grunwald N."/>
            <person name="Machado M."/>
            <person name="Johnson C.S."/>
            <person name="Walker B."/>
            <person name="Young S."/>
            <person name="Zeng Q."/>
            <person name="Gargeya S."/>
            <person name="Fitzgerald M."/>
            <person name="Haas B."/>
            <person name="Abouelleil A."/>
            <person name="Allen A.W."/>
            <person name="Alvarado L."/>
            <person name="Arachchi H.M."/>
            <person name="Berlin A.M."/>
            <person name="Chapman S.B."/>
            <person name="Gainer-Dewar J."/>
            <person name="Goldberg J."/>
            <person name="Griggs A."/>
            <person name="Gujja S."/>
            <person name="Hansen M."/>
            <person name="Howarth C."/>
            <person name="Imamovic A."/>
            <person name="Ireland A."/>
            <person name="Larimer J."/>
            <person name="McCowan C."/>
            <person name="Murphy C."/>
            <person name="Pearson M."/>
            <person name="Poon T.W."/>
            <person name="Priest M."/>
            <person name="Roberts A."/>
            <person name="Saif S."/>
            <person name="Shea T."/>
            <person name="Sisk P."/>
            <person name="Sykes S."/>
            <person name="Wortman J."/>
            <person name="Nusbaum C."/>
            <person name="Birren B."/>
        </authorList>
    </citation>
    <scope>NUCLEOTIDE SEQUENCE [LARGE SCALE GENOMIC DNA]</scope>
    <source>
        <strain evidence="6 7">P1976</strain>
    </source>
</reference>
<dbReference type="PIRSF" id="PIRSF029958">
    <property type="entry name" value="Necrosis-inducing_protein"/>
    <property type="match status" value="1"/>
</dbReference>
<dbReference type="Proteomes" id="UP000028582">
    <property type="component" value="Unassembled WGS sequence"/>
</dbReference>
<evidence type="ECO:0000313" key="6">
    <source>
        <dbReference type="EMBL" id="ETO60324.1"/>
    </source>
</evidence>
<evidence type="ECO:0008006" key="8">
    <source>
        <dbReference type="Google" id="ProtNLM"/>
    </source>
</evidence>
<feature type="chain" id="PRO_5001752641" description="Necrosis inducing protein NPP1 type" evidence="5">
    <location>
        <begin position="20"/>
        <end position="276"/>
    </location>
</feature>
<feature type="signal peptide" evidence="5">
    <location>
        <begin position="1"/>
        <end position="19"/>
    </location>
</feature>
<comment type="similarity">
    <text evidence="2">Belongs to the Necrosis inducing protein (NPP1) family.</text>
</comment>
<evidence type="ECO:0000256" key="5">
    <source>
        <dbReference type="SAM" id="SignalP"/>
    </source>
</evidence>
<organism evidence="6 7">
    <name type="scientific">Phytophthora nicotianae P1976</name>
    <dbReference type="NCBI Taxonomy" id="1317066"/>
    <lineage>
        <taxon>Eukaryota</taxon>
        <taxon>Sar</taxon>
        <taxon>Stramenopiles</taxon>
        <taxon>Oomycota</taxon>
        <taxon>Peronosporomycetes</taxon>
        <taxon>Peronosporales</taxon>
        <taxon>Peronosporaceae</taxon>
        <taxon>Phytophthora</taxon>
    </lineage>
</organism>
<evidence type="ECO:0000256" key="4">
    <source>
        <dbReference type="ARBA" id="ARBA00023026"/>
    </source>
</evidence>
<gene>
    <name evidence="6" type="ORF">F444_21478</name>
</gene>
<dbReference type="AlphaFoldDB" id="A0A080Z113"/>
<keyword evidence="3" id="KW-0964">Secreted</keyword>
<dbReference type="PANTHER" id="PTHR33657">
    <property type="entry name" value="DOMAIN PROTEIN, PUTATIVE (AFU_ORTHOLOGUE AFUA_5G00600)-RELATED"/>
    <property type="match status" value="1"/>
</dbReference>
<comment type="subcellular location">
    <subcellularLocation>
        <location evidence="1">Secreted</location>
    </subcellularLocation>
</comment>
<evidence type="ECO:0000256" key="3">
    <source>
        <dbReference type="ARBA" id="ARBA00022525"/>
    </source>
</evidence>
<dbReference type="InterPro" id="IPR008701">
    <property type="entry name" value="NPP1"/>
</dbReference>
<keyword evidence="4" id="KW-0843">Virulence</keyword>
<evidence type="ECO:0000256" key="2">
    <source>
        <dbReference type="ARBA" id="ARBA00009520"/>
    </source>
</evidence>
<evidence type="ECO:0000313" key="7">
    <source>
        <dbReference type="Proteomes" id="UP000028582"/>
    </source>
</evidence>